<accession>A0A5N7MUH9</accession>
<gene>
    <name evidence="3" type="ORF">FS320_38075</name>
</gene>
<feature type="transmembrane region" description="Helical" evidence="2">
    <location>
        <begin position="27"/>
        <end position="50"/>
    </location>
</feature>
<organism evidence="3 4">
    <name type="scientific">Microvirga tunisiensis</name>
    <dbReference type="NCBI Taxonomy" id="2108360"/>
    <lineage>
        <taxon>Bacteria</taxon>
        <taxon>Pseudomonadati</taxon>
        <taxon>Pseudomonadota</taxon>
        <taxon>Alphaproteobacteria</taxon>
        <taxon>Hyphomicrobiales</taxon>
        <taxon>Methylobacteriaceae</taxon>
        <taxon>Microvirga</taxon>
    </lineage>
</organism>
<evidence type="ECO:0000313" key="4">
    <source>
        <dbReference type="Proteomes" id="UP000403266"/>
    </source>
</evidence>
<sequence>MVVAYAFLSIIGGLITAFLFGQNNLMVGLLAAPLGGSLLVAVAAPLYTLASSSLRKASSSTREASPVPSGVVWC</sequence>
<evidence type="ECO:0000256" key="1">
    <source>
        <dbReference type="SAM" id="MobiDB-lite"/>
    </source>
</evidence>
<dbReference type="RefSeq" id="WP_152717468.1">
    <property type="nucleotide sequence ID" value="NZ_VOSJ01000438.1"/>
</dbReference>
<evidence type="ECO:0000313" key="3">
    <source>
        <dbReference type="EMBL" id="MPR30645.1"/>
    </source>
</evidence>
<reference evidence="3 4" key="1">
    <citation type="journal article" date="2019" name="Syst. Appl. Microbiol.">
        <title>Microvirga tunisiensis sp. nov., a root nodule symbiotic bacterium isolated from Lupinus micranthus and L. luteus grown in Northern Tunisia.</title>
        <authorList>
            <person name="Msaddak A."/>
            <person name="Rejili M."/>
            <person name="Duran D."/>
            <person name="Mars M."/>
            <person name="Palacios J.M."/>
            <person name="Ruiz-Argueso T."/>
            <person name="Rey L."/>
            <person name="Imperial J."/>
        </authorList>
    </citation>
    <scope>NUCLEOTIDE SEQUENCE [LARGE SCALE GENOMIC DNA]</scope>
    <source>
        <strain evidence="3 4">Lmie10</strain>
    </source>
</reference>
<proteinExistence type="predicted"/>
<keyword evidence="2" id="KW-0812">Transmembrane</keyword>
<dbReference type="EMBL" id="VOSK01000413">
    <property type="protein sequence ID" value="MPR30645.1"/>
    <property type="molecule type" value="Genomic_DNA"/>
</dbReference>
<feature type="region of interest" description="Disordered" evidence="1">
    <location>
        <begin position="55"/>
        <end position="74"/>
    </location>
</feature>
<keyword evidence="4" id="KW-1185">Reference proteome</keyword>
<protein>
    <submittedName>
        <fullName evidence="3">Uncharacterized protein</fullName>
    </submittedName>
</protein>
<name>A0A5N7MUH9_9HYPH</name>
<evidence type="ECO:0000256" key="2">
    <source>
        <dbReference type="SAM" id="Phobius"/>
    </source>
</evidence>
<comment type="caution">
    <text evidence="3">The sequence shown here is derived from an EMBL/GenBank/DDBJ whole genome shotgun (WGS) entry which is preliminary data.</text>
</comment>
<dbReference type="Proteomes" id="UP000403266">
    <property type="component" value="Unassembled WGS sequence"/>
</dbReference>
<keyword evidence="2" id="KW-0472">Membrane</keyword>
<keyword evidence="2" id="KW-1133">Transmembrane helix</keyword>
<dbReference type="AlphaFoldDB" id="A0A5N7MUH9"/>